<protein>
    <submittedName>
        <fullName evidence="2">Uncharacterized protein</fullName>
    </submittedName>
</protein>
<dbReference type="AlphaFoldDB" id="A0A0D1YUF4"/>
<evidence type="ECO:0000256" key="1">
    <source>
        <dbReference type="SAM" id="MobiDB-lite"/>
    </source>
</evidence>
<name>A0A0D1YUF4_9EURO</name>
<reference evidence="2 3" key="1">
    <citation type="submission" date="2015-01" db="EMBL/GenBank/DDBJ databases">
        <title>The Genome Sequence of Exophiala sideris CBS121828.</title>
        <authorList>
            <consortium name="The Broad Institute Genomics Platform"/>
            <person name="Cuomo C."/>
            <person name="de Hoog S."/>
            <person name="Gorbushina A."/>
            <person name="Stielow B."/>
            <person name="Teixiera M."/>
            <person name="Abouelleil A."/>
            <person name="Chapman S.B."/>
            <person name="Priest M."/>
            <person name="Young S.K."/>
            <person name="Wortman J."/>
            <person name="Nusbaum C."/>
            <person name="Birren B."/>
        </authorList>
    </citation>
    <scope>NUCLEOTIDE SEQUENCE [LARGE SCALE GENOMIC DNA]</scope>
    <source>
        <strain evidence="2 3">CBS 121828</strain>
    </source>
</reference>
<proteinExistence type="predicted"/>
<dbReference type="EMBL" id="KN846951">
    <property type="protein sequence ID" value="KIV85124.1"/>
    <property type="molecule type" value="Genomic_DNA"/>
</dbReference>
<feature type="region of interest" description="Disordered" evidence="1">
    <location>
        <begin position="169"/>
        <end position="192"/>
    </location>
</feature>
<evidence type="ECO:0000313" key="2">
    <source>
        <dbReference type="EMBL" id="KIV85124.1"/>
    </source>
</evidence>
<feature type="compositionally biased region" description="Basic and acidic residues" evidence="1">
    <location>
        <begin position="178"/>
        <end position="192"/>
    </location>
</feature>
<dbReference type="Proteomes" id="UP000053599">
    <property type="component" value="Unassembled WGS sequence"/>
</dbReference>
<sequence>MGWSACWCPVTQSYAPKCAMKAAHIMPQSLETEFIEHQYQALQIYIVVFKGGRSFSLHKASDILQAITDLKAGAIQPAGVYHELIENRIGLALAKEAIAHTSRSMRQRMPERRNVSAIPSTADTESSEYDLATYTETDILAKREMAIENWRISKHVTYDRILRYAQKRALETETENDNPEKNPDGEIMARKQ</sequence>
<organism evidence="2 3">
    <name type="scientific">Exophiala sideris</name>
    <dbReference type="NCBI Taxonomy" id="1016849"/>
    <lineage>
        <taxon>Eukaryota</taxon>
        <taxon>Fungi</taxon>
        <taxon>Dikarya</taxon>
        <taxon>Ascomycota</taxon>
        <taxon>Pezizomycotina</taxon>
        <taxon>Eurotiomycetes</taxon>
        <taxon>Chaetothyriomycetidae</taxon>
        <taxon>Chaetothyriales</taxon>
        <taxon>Herpotrichiellaceae</taxon>
        <taxon>Exophiala</taxon>
    </lineage>
</organism>
<evidence type="ECO:0000313" key="3">
    <source>
        <dbReference type="Proteomes" id="UP000053599"/>
    </source>
</evidence>
<feature type="region of interest" description="Disordered" evidence="1">
    <location>
        <begin position="103"/>
        <end position="122"/>
    </location>
</feature>
<dbReference type="HOGENOM" id="CLU_1415175_0_0_1"/>
<gene>
    <name evidence="2" type="ORF">PV11_00859</name>
</gene>
<accession>A0A0D1YUF4</accession>